<evidence type="ECO:0000313" key="2">
    <source>
        <dbReference type="Proteomes" id="UP000076871"/>
    </source>
</evidence>
<sequence length="66" mass="7540">MGFMHLSQADTFNIGHVCRGIHVDAWDALYCRIRGPIGLRRSRRDVEASSKRARSVRSLRIQTGQE</sequence>
<evidence type="ECO:0000313" key="1">
    <source>
        <dbReference type="EMBL" id="KZT06084.1"/>
    </source>
</evidence>
<dbReference type="Proteomes" id="UP000076871">
    <property type="component" value="Unassembled WGS sequence"/>
</dbReference>
<protein>
    <submittedName>
        <fullName evidence="1">Uncharacterized protein</fullName>
    </submittedName>
</protein>
<name>A0A165E1V8_9APHY</name>
<keyword evidence="2" id="KW-1185">Reference proteome</keyword>
<accession>A0A165E1V8</accession>
<dbReference type="RefSeq" id="XP_040763824.1">
    <property type="nucleotide sequence ID" value="XM_040909002.1"/>
</dbReference>
<dbReference type="AlphaFoldDB" id="A0A165E1V8"/>
<gene>
    <name evidence="1" type="ORF">LAESUDRAFT_726296</name>
</gene>
<proteinExistence type="predicted"/>
<reference evidence="1 2" key="1">
    <citation type="journal article" date="2016" name="Mol. Biol. Evol.">
        <title>Comparative Genomics of Early-Diverging Mushroom-Forming Fungi Provides Insights into the Origins of Lignocellulose Decay Capabilities.</title>
        <authorList>
            <person name="Nagy L.G."/>
            <person name="Riley R."/>
            <person name="Tritt A."/>
            <person name="Adam C."/>
            <person name="Daum C."/>
            <person name="Floudas D."/>
            <person name="Sun H."/>
            <person name="Yadav J.S."/>
            <person name="Pangilinan J."/>
            <person name="Larsson K.H."/>
            <person name="Matsuura K."/>
            <person name="Barry K."/>
            <person name="Labutti K."/>
            <person name="Kuo R."/>
            <person name="Ohm R.A."/>
            <person name="Bhattacharya S.S."/>
            <person name="Shirouzu T."/>
            <person name="Yoshinaga Y."/>
            <person name="Martin F.M."/>
            <person name="Grigoriev I.V."/>
            <person name="Hibbett D.S."/>
        </authorList>
    </citation>
    <scope>NUCLEOTIDE SEQUENCE [LARGE SCALE GENOMIC DNA]</scope>
    <source>
        <strain evidence="1 2">93-53</strain>
    </source>
</reference>
<feature type="non-terminal residue" evidence="1">
    <location>
        <position position="66"/>
    </location>
</feature>
<dbReference type="GeneID" id="63826031"/>
<dbReference type="EMBL" id="KV427626">
    <property type="protein sequence ID" value="KZT06084.1"/>
    <property type="molecule type" value="Genomic_DNA"/>
</dbReference>
<dbReference type="InParanoid" id="A0A165E1V8"/>
<organism evidence="1 2">
    <name type="scientific">Laetiporus sulphureus 93-53</name>
    <dbReference type="NCBI Taxonomy" id="1314785"/>
    <lineage>
        <taxon>Eukaryota</taxon>
        <taxon>Fungi</taxon>
        <taxon>Dikarya</taxon>
        <taxon>Basidiomycota</taxon>
        <taxon>Agaricomycotina</taxon>
        <taxon>Agaricomycetes</taxon>
        <taxon>Polyporales</taxon>
        <taxon>Laetiporus</taxon>
    </lineage>
</organism>